<dbReference type="Proteomes" id="UP001597299">
    <property type="component" value="Unassembled WGS sequence"/>
</dbReference>
<dbReference type="RefSeq" id="WP_213352486.1">
    <property type="nucleotide sequence ID" value="NZ_JAHBGB010000023.1"/>
</dbReference>
<dbReference type="EMBL" id="JBHUHD010000001">
    <property type="protein sequence ID" value="MFD2139706.1"/>
    <property type="molecule type" value="Genomic_DNA"/>
</dbReference>
<keyword evidence="2" id="KW-1185">Reference proteome</keyword>
<reference evidence="2" key="1">
    <citation type="journal article" date="2019" name="Int. J. Syst. Evol. Microbiol.">
        <title>The Global Catalogue of Microorganisms (GCM) 10K type strain sequencing project: providing services to taxonomists for standard genome sequencing and annotation.</title>
        <authorList>
            <consortium name="The Broad Institute Genomics Platform"/>
            <consortium name="The Broad Institute Genome Sequencing Center for Infectious Disease"/>
            <person name="Wu L."/>
            <person name="Ma J."/>
        </authorList>
    </citation>
    <scope>NUCLEOTIDE SEQUENCE [LARGE SCALE GENOMIC DNA]</scope>
    <source>
        <strain evidence="2">CCM 7435</strain>
    </source>
</reference>
<name>A0ABW4YTT9_9HYPH</name>
<proteinExistence type="predicted"/>
<evidence type="ECO:0000313" key="2">
    <source>
        <dbReference type="Proteomes" id="UP001597299"/>
    </source>
</evidence>
<protein>
    <submittedName>
        <fullName evidence="1">Uncharacterized protein</fullName>
    </submittedName>
</protein>
<sequence>MVEQLGAGPRQLPAPLGIRLQAPERLEHADQPLAAPHIAGLFARLPEPIESSQVIALRPLAGVVVPV</sequence>
<organism evidence="1 2">
    <name type="scientific">Ancylobacter oerskovii</name>
    <dbReference type="NCBI Taxonomy" id="459519"/>
    <lineage>
        <taxon>Bacteria</taxon>
        <taxon>Pseudomonadati</taxon>
        <taxon>Pseudomonadota</taxon>
        <taxon>Alphaproteobacteria</taxon>
        <taxon>Hyphomicrobiales</taxon>
        <taxon>Xanthobacteraceae</taxon>
        <taxon>Ancylobacter</taxon>
    </lineage>
</organism>
<evidence type="ECO:0000313" key="1">
    <source>
        <dbReference type="EMBL" id="MFD2139706.1"/>
    </source>
</evidence>
<comment type="caution">
    <text evidence="1">The sequence shown here is derived from an EMBL/GenBank/DDBJ whole genome shotgun (WGS) entry which is preliminary data.</text>
</comment>
<gene>
    <name evidence="1" type="ORF">ACFSNC_04805</name>
</gene>
<accession>A0ABW4YTT9</accession>